<name>A0ACC0NU70_RHOML</name>
<organism evidence="1 2">
    <name type="scientific">Rhododendron molle</name>
    <name type="common">Chinese azalea</name>
    <name type="synonym">Azalea mollis</name>
    <dbReference type="NCBI Taxonomy" id="49168"/>
    <lineage>
        <taxon>Eukaryota</taxon>
        <taxon>Viridiplantae</taxon>
        <taxon>Streptophyta</taxon>
        <taxon>Embryophyta</taxon>
        <taxon>Tracheophyta</taxon>
        <taxon>Spermatophyta</taxon>
        <taxon>Magnoliopsida</taxon>
        <taxon>eudicotyledons</taxon>
        <taxon>Gunneridae</taxon>
        <taxon>Pentapetalae</taxon>
        <taxon>asterids</taxon>
        <taxon>Ericales</taxon>
        <taxon>Ericaceae</taxon>
        <taxon>Ericoideae</taxon>
        <taxon>Rhodoreae</taxon>
        <taxon>Rhododendron</taxon>
    </lineage>
</organism>
<comment type="caution">
    <text evidence="1">The sequence shown here is derived from an EMBL/GenBank/DDBJ whole genome shotgun (WGS) entry which is preliminary data.</text>
</comment>
<proteinExistence type="predicted"/>
<protein>
    <submittedName>
        <fullName evidence="1">Uncharacterized protein</fullName>
    </submittedName>
</protein>
<dbReference type="EMBL" id="CM046392">
    <property type="protein sequence ID" value="KAI8556307.1"/>
    <property type="molecule type" value="Genomic_DNA"/>
</dbReference>
<evidence type="ECO:0000313" key="2">
    <source>
        <dbReference type="Proteomes" id="UP001062846"/>
    </source>
</evidence>
<reference evidence="1" key="1">
    <citation type="submission" date="2022-02" db="EMBL/GenBank/DDBJ databases">
        <title>Plant Genome Project.</title>
        <authorList>
            <person name="Zhang R.-G."/>
        </authorList>
    </citation>
    <scope>NUCLEOTIDE SEQUENCE</scope>
    <source>
        <strain evidence="1">AT1</strain>
    </source>
</reference>
<gene>
    <name evidence="1" type="ORF">RHMOL_Rhmol05G0242400</name>
</gene>
<sequence length="538" mass="61818">MARLTNRERRKKTNRKALLAALCMMRVLNNVIQLYLLITELIAERNRQRLRQKPHLRANPNVYQSQLDALNRLVRGNDKTCHANLRVNKHTFMTLCQLLIQNGLEPSRHFTVVEKVAIFSWILSHHTKNRRTILQFWRSGETISRHFNAVLIAVIRLHNVLWYHPQPIPANEPDARWKWFEVSIPMESEGTSQSEPTSRRKKQDRRLWTFAEEEALLAAMMECICDKYRAHNGFKPGYFNEVEKELKKRLPGTTLKAQPNIESKVKGWKEKYALIVDITRLSGFGWNHTTNSIVVDDDNVWKEYEKSNTKAKGLNGKSFPMFESWQFLFGRDRATGDLAEDAAEVEEVVETPQDQANIEFDDMLNECYTPMFSNGDTVFPREIPFVDISTSSGTPTSNAIPAVTRTNANTPRSNVNTPTNNANAPTTNVVPRRPKKKAKMDGNDASIHVAMENLLEKSNTAFNKIADAVGYEDRLFAKREKVFTELMKLDLEMIDRFALNTMIVSAEENVDTFYGIPENYKQAWVEAVLLGQIKLKTT</sequence>
<keyword evidence="2" id="KW-1185">Reference proteome</keyword>
<accession>A0ACC0NU70</accession>
<dbReference type="Proteomes" id="UP001062846">
    <property type="component" value="Chromosome 5"/>
</dbReference>
<evidence type="ECO:0000313" key="1">
    <source>
        <dbReference type="EMBL" id="KAI8556307.1"/>
    </source>
</evidence>